<reference evidence="1" key="1">
    <citation type="submission" date="2019-10" db="EMBL/GenBank/DDBJ databases">
        <authorList>
            <person name="Zhang R."/>
            <person name="Pan Y."/>
            <person name="Wang J."/>
            <person name="Ma R."/>
            <person name="Yu S."/>
        </authorList>
    </citation>
    <scope>NUCLEOTIDE SEQUENCE</scope>
    <source>
        <strain evidence="1">LA-IB0</strain>
        <tissue evidence="1">Leaf</tissue>
    </source>
</reference>
<dbReference type="EMBL" id="WHWC01000002">
    <property type="protein sequence ID" value="KAG8388851.1"/>
    <property type="molecule type" value="Genomic_DNA"/>
</dbReference>
<sequence length="97" mass="11034">MARIEVTPIPDAGYNPDIIDFARWAVEEYNRVHQTSLKFMRVFFAGQEIPSDGTERSYTITLEAVKNFLNIGEYKAEVRVQPNGMKLVGFTNIIPPV</sequence>
<dbReference type="Gene3D" id="3.10.450.10">
    <property type="match status" value="1"/>
</dbReference>
<dbReference type="SUPFAM" id="SSF54403">
    <property type="entry name" value="Cystatin/monellin"/>
    <property type="match status" value="1"/>
</dbReference>
<protein>
    <submittedName>
        <fullName evidence="1">Uncharacterized protein</fullName>
    </submittedName>
</protein>
<evidence type="ECO:0000313" key="1">
    <source>
        <dbReference type="EMBL" id="KAG8388851.1"/>
    </source>
</evidence>
<gene>
    <name evidence="1" type="ORF">BUALT_Bualt02G0168000</name>
</gene>
<keyword evidence="2" id="KW-1185">Reference proteome</keyword>
<name>A0AAV6Y0V2_9LAMI</name>
<accession>A0AAV6Y0V2</accession>
<organism evidence="1 2">
    <name type="scientific">Buddleja alternifolia</name>
    <dbReference type="NCBI Taxonomy" id="168488"/>
    <lineage>
        <taxon>Eukaryota</taxon>
        <taxon>Viridiplantae</taxon>
        <taxon>Streptophyta</taxon>
        <taxon>Embryophyta</taxon>
        <taxon>Tracheophyta</taxon>
        <taxon>Spermatophyta</taxon>
        <taxon>Magnoliopsida</taxon>
        <taxon>eudicotyledons</taxon>
        <taxon>Gunneridae</taxon>
        <taxon>Pentapetalae</taxon>
        <taxon>asterids</taxon>
        <taxon>lamiids</taxon>
        <taxon>Lamiales</taxon>
        <taxon>Scrophulariaceae</taxon>
        <taxon>Buddlejeae</taxon>
        <taxon>Buddleja</taxon>
    </lineage>
</organism>
<dbReference type="InterPro" id="IPR046350">
    <property type="entry name" value="Cystatin_sf"/>
</dbReference>
<dbReference type="AlphaFoldDB" id="A0AAV6Y0V2"/>
<comment type="caution">
    <text evidence="1">The sequence shown here is derived from an EMBL/GenBank/DDBJ whole genome shotgun (WGS) entry which is preliminary data.</text>
</comment>
<proteinExistence type="predicted"/>
<evidence type="ECO:0000313" key="2">
    <source>
        <dbReference type="Proteomes" id="UP000826271"/>
    </source>
</evidence>
<dbReference type="Proteomes" id="UP000826271">
    <property type="component" value="Unassembled WGS sequence"/>
</dbReference>